<evidence type="ECO:0000313" key="3">
    <source>
        <dbReference type="Proteomes" id="UP001150538"/>
    </source>
</evidence>
<feature type="region of interest" description="Disordered" evidence="1">
    <location>
        <begin position="247"/>
        <end position="285"/>
    </location>
</feature>
<feature type="compositionally biased region" description="Basic residues" evidence="1">
    <location>
        <begin position="268"/>
        <end position="285"/>
    </location>
</feature>
<keyword evidence="3" id="KW-1185">Reference proteome</keyword>
<feature type="compositionally biased region" description="Polar residues" evidence="1">
    <location>
        <begin position="247"/>
        <end position="267"/>
    </location>
</feature>
<accession>A0A9W7ZN53</accession>
<evidence type="ECO:0000313" key="2">
    <source>
        <dbReference type="EMBL" id="KAJ1912981.1"/>
    </source>
</evidence>
<name>A0A9W7ZN53_9FUNG</name>
<dbReference type="Proteomes" id="UP001150538">
    <property type="component" value="Unassembled WGS sequence"/>
</dbReference>
<reference evidence="2" key="1">
    <citation type="submission" date="2022-07" db="EMBL/GenBank/DDBJ databases">
        <title>Phylogenomic reconstructions and comparative analyses of Kickxellomycotina fungi.</title>
        <authorList>
            <person name="Reynolds N.K."/>
            <person name="Stajich J.E."/>
            <person name="Barry K."/>
            <person name="Grigoriev I.V."/>
            <person name="Crous P."/>
            <person name="Smith M.E."/>
        </authorList>
    </citation>
    <scope>NUCLEOTIDE SEQUENCE</scope>
    <source>
        <strain evidence="2">NBRC 100468</strain>
    </source>
</reference>
<organism evidence="2 3">
    <name type="scientific">Mycoemilia scoparia</name>
    <dbReference type="NCBI Taxonomy" id="417184"/>
    <lineage>
        <taxon>Eukaryota</taxon>
        <taxon>Fungi</taxon>
        <taxon>Fungi incertae sedis</taxon>
        <taxon>Zoopagomycota</taxon>
        <taxon>Kickxellomycotina</taxon>
        <taxon>Kickxellomycetes</taxon>
        <taxon>Kickxellales</taxon>
        <taxon>Kickxellaceae</taxon>
        <taxon>Mycoemilia</taxon>
    </lineage>
</organism>
<dbReference type="AlphaFoldDB" id="A0A9W7ZN53"/>
<evidence type="ECO:0000256" key="1">
    <source>
        <dbReference type="SAM" id="MobiDB-lite"/>
    </source>
</evidence>
<gene>
    <name evidence="2" type="ORF">H4219_005395</name>
</gene>
<dbReference type="EMBL" id="JANBPU010000296">
    <property type="protein sequence ID" value="KAJ1912981.1"/>
    <property type="molecule type" value="Genomic_DNA"/>
</dbReference>
<sequence>MGRPRKNQESADNPPNEEEVVNEEEPTEDPQTSDEDDFEDPEEVESLQDSTTEAKVNPREWTNDYNLLLPFDRNDPLCTNGWLKMVEQLAERYNRTNQLVQIGLNKLTDKARVEIIEMGIPDTWVEFKMRLKKSFDPEKELKRIRDSILSKSRYIDMAPKIAVQCASKDQFLFEKNQEDKVMNWQIIQALGAAFKPEVWMSLTITTKDTFDQVVEKLEQKISAAQLMDQYEVNSWVNSSTVQAYHTQTQSTVPQLTSQPAPSNNQKSTGKKSFNKFQKGKGKGAHARIDDLEAKQDEMLKIVKDLQSKLSHFQ</sequence>
<feature type="compositionally biased region" description="Acidic residues" evidence="1">
    <location>
        <begin position="15"/>
        <end position="46"/>
    </location>
</feature>
<feature type="region of interest" description="Disordered" evidence="1">
    <location>
        <begin position="1"/>
        <end position="55"/>
    </location>
</feature>
<protein>
    <submittedName>
        <fullName evidence="2">Uncharacterized protein</fullName>
    </submittedName>
</protein>
<proteinExistence type="predicted"/>
<comment type="caution">
    <text evidence="2">The sequence shown here is derived from an EMBL/GenBank/DDBJ whole genome shotgun (WGS) entry which is preliminary data.</text>
</comment>